<dbReference type="Proteomes" id="UP000054279">
    <property type="component" value="Unassembled WGS sequence"/>
</dbReference>
<evidence type="ECO:0000313" key="3">
    <source>
        <dbReference type="Proteomes" id="UP000054279"/>
    </source>
</evidence>
<reference evidence="2 3" key="1">
    <citation type="submission" date="2014-06" db="EMBL/GenBank/DDBJ databases">
        <title>Evolutionary Origins and Diversification of the Mycorrhizal Mutualists.</title>
        <authorList>
            <consortium name="DOE Joint Genome Institute"/>
            <consortium name="Mycorrhizal Genomics Consortium"/>
            <person name="Kohler A."/>
            <person name="Kuo A."/>
            <person name="Nagy L.G."/>
            <person name="Floudas D."/>
            <person name="Copeland A."/>
            <person name="Barry K.W."/>
            <person name="Cichocki N."/>
            <person name="Veneault-Fourrey C."/>
            <person name="LaButti K."/>
            <person name="Lindquist E.A."/>
            <person name="Lipzen A."/>
            <person name="Lundell T."/>
            <person name="Morin E."/>
            <person name="Murat C."/>
            <person name="Riley R."/>
            <person name="Ohm R."/>
            <person name="Sun H."/>
            <person name="Tunlid A."/>
            <person name="Henrissat B."/>
            <person name="Grigoriev I.V."/>
            <person name="Hibbett D.S."/>
            <person name="Martin F."/>
        </authorList>
    </citation>
    <scope>NUCLEOTIDE SEQUENCE [LARGE SCALE GENOMIC DNA]</scope>
    <source>
        <strain evidence="2 3">SS14</strain>
    </source>
</reference>
<dbReference type="EMBL" id="KN837193">
    <property type="protein sequence ID" value="KIJ35016.1"/>
    <property type="molecule type" value="Genomic_DNA"/>
</dbReference>
<evidence type="ECO:0000256" key="1">
    <source>
        <dbReference type="SAM" id="MobiDB-lite"/>
    </source>
</evidence>
<dbReference type="HOGENOM" id="CLU_694776_0_0_1"/>
<dbReference type="AlphaFoldDB" id="A0A0C9VCG6"/>
<gene>
    <name evidence="2" type="ORF">M422DRAFT_51649</name>
</gene>
<sequence>MVRTTSVAVRERKQLKTHIVVELERYLPRNRWPRLRRDNSGHTHKLVLITNPEHERIGELTELCLDRYRRCGTKCRDKVSLTVLQGLRGYIDRHNYLKRIGTHEYKCRLRDGSINPLPEPNVDDANDTNHGVPEAADLQEDSDDAMLDLLSTPCPQPRSGPIMTIPGRRVASTPFLEEHVREVDQAISRAVAPPNQVNAELYHAYEQVKDGLCKHVKFYVYDKNWKLPVVFMAEVDSETITIADFPTIRGLFCFGLSGYYVYHLPDQEFVHYTNWMHPFKAFHNMAFILRTPSAWQCLNIQEIVQDAIHINAGKPGAQQAPALSTPASSSSLTSSSSQSACHITFKAAKCSCGEEFGPIGGLQISPCNGVVSSDELPPSSPTCVSSSSPVLIEKGKGRVDPGGACIHPTSEWQLAYVHLNDDGSAEFCSVSGCSSSPITILD</sequence>
<protein>
    <submittedName>
        <fullName evidence="2">Uncharacterized protein</fullName>
    </submittedName>
</protein>
<organism evidence="2 3">
    <name type="scientific">Sphaerobolus stellatus (strain SS14)</name>
    <dbReference type="NCBI Taxonomy" id="990650"/>
    <lineage>
        <taxon>Eukaryota</taxon>
        <taxon>Fungi</taxon>
        <taxon>Dikarya</taxon>
        <taxon>Basidiomycota</taxon>
        <taxon>Agaricomycotina</taxon>
        <taxon>Agaricomycetes</taxon>
        <taxon>Phallomycetidae</taxon>
        <taxon>Geastrales</taxon>
        <taxon>Sphaerobolaceae</taxon>
        <taxon>Sphaerobolus</taxon>
    </lineage>
</organism>
<name>A0A0C9VCG6_SPHS4</name>
<evidence type="ECO:0000313" key="2">
    <source>
        <dbReference type="EMBL" id="KIJ35016.1"/>
    </source>
</evidence>
<feature type="region of interest" description="Disordered" evidence="1">
    <location>
        <begin position="111"/>
        <end position="131"/>
    </location>
</feature>
<accession>A0A0C9VCG6</accession>
<proteinExistence type="predicted"/>
<keyword evidence="3" id="KW-1185">Reference proteome</keyword>